<feature type="domain" description="Glycosyl hydrolase family 92" evidence="3">
    <location>
        <begin position="307"/>
        <end position="788"/>
    </location>
</feature>
<evidence type="ECO:0000259" key="4">
    <source>
        <dbReference type="Pfam" id="PF17678"/>
    </source>
</evidence>
<dbReference type="Pfam" id="PF17678">
    <property type="entry name" value="Glyco_hydro_92N"/>
    <property type="match status" value="1"/>
</dbReference>
<keyword evidence="5" id="KW-0326">Glycosidase</keyword>
<feature type="signal peptide" evidence="2">
    <location>
        <begin position="1"/>
        <end position="21"/>
    </location>
</feature>
<proteinExistence type="predicted"/>
<dbReference type="InterPro" id="IPR050883">
    <property type="entry name" value="PNGase"/>
</dbReference>
<dbReference type="Gene3D" id="2.70.98.10">
    <property type="match status" value="1"/>
</dbReference>
<evidence type="ECO:0000256" key="2">
    <source>
        <dbReference type="SAM" id="SignalP"/>
    </source>
</evidence>
<dbReference type="InterPro" id="IPR008928">
    <property type="entry name" value="6-hairpin_glycosidase_sf"/>
</dbReference>
<dbReference type="EC" id="3.2.1.-" evidence="5"/>
<dbReference type="Gene3D" id="1.20.1610.10">
    <property type="entry name" value="alpha-1,2-mannosidases domains"/>
    <property type="match status" value="1"/>
</dbReference>
<dbReference type="PANTHER" id="PTHR12143:SF39">
    <property type="entry name" value="SECRETED PROTEIN"/>
    <property type="match status" value="1"/>
</dbReference>
<dbReference type="Proteomes" id="UP001149140">
    <property type="component" value="Unassembled WGS sequence"/>
</dbReference>
<feature type="region of interest" description="Disordered" evidence="1">
    <location>
        <begin position="253"/>
        <end position="277"/>
    </location>
</feature>
<evidence type="ECO:0000259" key="3">
    <source>
        <dbReference type="Pfam" id="PF07971"/>
    </source>
</evidence>
<keyword evidence="6" id="KW-1185">Reference proteome</keyword>
<comment type="caution">
    <text evidence="5">The sequence shown here is derived from an EMBL/GenBank/DDBJ whole genome shotgun (WGS) entry which is preliminary data.</text>
</comment>
<dbReference type="RefSeq" id="WP_270038009.1">
    <property type="nucleotide sequence ID" value="NZ_JAPDOD010000002.1"/>
</dbReference>
<sequence length="1417" mass="145901">MKKLLPAALAAVALLAPAANAAVSDPASLVDPLIGTANGGNVFPGADTPFGMVQFSPDETNGNQAANVNSSGYSDGVNRIRGFGLAHVSGAGCGGLAGDVPFFPYVGDVTTSPAADVKDATYSSRFTTANQSAKAGNYSVSLDSGIKAELSATTRTAAGRFTYPSGTKSTMLVRTSAGLVGSSDADVTIDPATRTISGSVTSGNFCGNKNLDGNPDRTSYYTLYFVAKFDADFTHYGTWKDATVTADAKTASGGTSYDGGSSGGVSTAGGNPTPGKGSGAYVQFDTTGANKQVGVRVGVSYVDPAGALKNLDAEQPEGTSFDGVATKAHDAWNTQLNRIEIDGGTAAQQKIFYTALYHSLLHMNVYSDVDGRYRGMDQKTHTIEPGQGAQYATFSGWDIYRSQVQLVSFLDPSVASDMAQSLYNQSTQDADGRWDRWTHNSGAVSVMSGDPSPAFVDTVLAFGGTKWNAQAGLQSLVKAATVPTPADLSHIGWMNTAKGQRPSLDRFLLDGFYPNPSNAWSGASETLENSTADFAIADLAKRLGDMTTNAQFMTRAQAWQNIFHVTAVPGDGLDSGYVQNRAADGTWPGMDKAGGSDFAEGSPAQYLWNVPFNVDGLFAALGGPAQASKRLDAYFHNGANWAFTGAGGTHPELNNEPSMWAPWLFAWSGEPAKTQQVVRQVQDTLWTTATRGIPGNDDLGTMSSWYVFAAMGMYPMIPGRAEMILGSPTFTKVVVHRQSGQTLTINAPAAAAGKPYVAALKLDGAAYNQPWLAESFISGDHTLDYDLTDTATTWGTNAPLPPSFRGGEQPAIAALDPSNLQLDPGGKAGATLTLQNTTTAPLTVTLNNAPADHISLAADPIVLAPGARATADVTISADASTPKGTKATLDLGLKASTGETLPKVVAKVAVDDPKPLSALFNSVGTVTDTHTAGPAFDSTGHSYSREALAGVGISGGAKVSIGGFDYTWPDVATGSNDNYLTDGTRIALGDTTGAIRIGVLGSAANGPSKTTATVTYSDGSTSQAPVQFGDWTLGGGGSQPSAGNRQVAVTPRRTTSTGTENVKAFLFSAAIALDPGKTPVSLSLPAAGAGFIHVFAITLDKRGPLPLTQLFDQAGIARDAFHAEASLDWTGHAFSKEALAAKGAAPGASINADGLSYTWPDVPTPGFDNLEVAGQRIALGPVEGATKLGFLATAIKGPADTVATIAYTDGSLVSAPLSFSDWTPGNLQANNSLVFETTYRDTTAGTDTTHAAMYSTTLPLAAGKRPAWVRLTSPTAGNSAIHVFAVATDGKPIVSTSADAPVGGSVPATLALTLGAPASFGAFAPGVTKDYSAATTATVTSTAADAALTVSDPGHLANGAFALASPLVVDLAPATWNGPVTGGVVGITFKQHVDANDPLRTGAYSQTLTFTLSTTNP</sequence>
<accession>A0A9X3RZU4</accession>
<dbReference type="GO" id="GO:0005829">
    <property type="term" value="C:cytosol"/>
    <property type="evidence" value="ECO:0007669"/>
    <property type="project" value="TreeGrafter"/>
</dbReference>
<dbReference type="GO" id="GO:0005975">
    <property type="term" value="P:carbohydrate metabolic process"/>
    <property type="evidence" value="ECO:0007669"/>
    <property type="project" value="InterPro"/>
</dbReference>
<dbReference type="InterPro" id="IPR041371">
    <property type="entry name" value="GH92_N"/>
</dbReference>
<gene>
    <name evidence="5" type="ORF">OM076_03560</name>
</gene>
<keyword evidence="5" id="KW-0378">Hydrolase</keyword>
<dbReference type="Gene3D" id="2.60.40.10">
    <property type="entry name" value="Immunoglobulins"/>
    <property type="match status" value="1"/>
</dbReference>
<dbReference type="InterPro" id="IPR014718">
    <property type="entry name" value="GH-type_carb-bd"/>
</dbReference>
<feature type="chain" id="PRO_5040997172" evidence="2">
    <location>
        <begin position="22"/>
        <end position="1417"/>
    </location>
</feature>
<dbReference type="InterPro" id="IPR005887">
    <property type="entry name" value="GH92_a_mannosidase_put"/>
</dbReference>
<dbReference type="PANTHER" id="PTHR12143">
    <property type="entry name" value="PEPTIDE N-GLYCANASE PNGASE -RELATED"/>
    <property type="match status" value="1"/>
</dbReference>
<evidence type="ECO:0000313" key="5">
    <source>
        <dbReference type="EMBL" id="MDA0159332.1"/>
    </source>
</evidence>
<protein>
    <submittedName>
        <fullName evidence="5">GH92 family glycosyl hydrolase</fullName>
        <ecNumber evidence="5">3.2.1.-</ecNumber>
    </submittedName>
</protein>
<feature type="compositionally biased region" description="Gly residues" evidence="1">
    <location>
        <begin position="256"/>
        <end position="267"/>
    </location>
</feature>
<dbReference type="GO" id="GO:0006516">
    <property type="term" value="P:glycoprotein catabolic process"/>
    <property type="evidence" value="ECO:0007669"/>
    <property type="project" value="TreeGrafter"/>
</dbReference>
<evidence type="ECO:0000313" key="6">
    <source>
        <dbReference type="Proteomes" id="UP001149140"/>
    </source>
</evidence>
<dbReference type="GO" id="GO:0016798">
    <property type="term" value="F:hydrolase activity, acting on glycosyl bonds"/>
    <property type="evidence" value="ECO:0007669"/>
    <property type="project" value="UniProtKB-KW"/>
</dbReference>
<dbReference type="GO" id="GO:0030246">
    <property type="term" value="F:carbohydrate binding"/>
    <property type="evidence" value="ECO:0007669"/>
    <property type="project" value="InterPro"/>
</dbReference>
<dbReference type="EMBL" id="JAPDOD010000002">
    <property type="protein sequence ID" value="MDA0159332.1"/>
    <property type="molecule type" value="Genomic_DNA"/>
</dbReference>
<dbReference type="GO" id="GO:0000224">
    <property type="term" value="F:peptide-N4-(N-acetyl-beta-glucosaminyl)asparagine amidase activity"/>
    <property type="evidence" value="ECO:0007669"/>
    <property type="project" value="TreeGrafter"/>
</dbReference>
<evidence type="ECO:0000256" key="1">
    <source>
        <dbReference type="SAM" id="MobiDB-lite"/>
    </source>
</evidence>
<dbReference type="Pfam" id="PF07971">
    <property type="entry name" value="Glyco_hydro_92"/>
    <property type="match status" value="1"/>
</dbReference>
<dbReference type="SUPFAM" id="SSF48208">
    <property type="entry name" value="Six-hairpin glycosidases"/>
    <property type="match status" value="1"/>
</dbReference>
<dbReference type="Gene3D" id="1.20.1050.60">
    <property type="entry name" value="alpha-1,2-mannosidase"/>
    <property type="match status" value="1"/>
</dbReference>
<dbReference type="Gene3D" id="3.30.2080.10">
    <property type="entry name" value="GH92 mannosidase domain"/>
    <property type="match status" value="1"/>
</dbReference>
<name>A0A9X3RZU4_9ACTN</name>
<organism evidence="5 6">
    <name type="scientific">Solirubrobacter ginsenosidimutans</name>
    <dbReference type="NCBI Taxonomy" id="490573"/>
    <lineage>
        <taxon>Bacteria</taxon>
        <taxon>Bacillati</taxon>
        <taxon>Actinomycetota</taxon>
        <taxon>Thermoleophilia</taxon>
        <taxon>Solirubrobacterales</taxon>
        <taxon>Solirubrobacteraceae</taxon>
        <taxon>Solirubrobacter</taxon>
    </lineage>
</organism>
<dbReference type="NCBIfam" id="TIGR01180">
    <property type="entry name" value="aman2_put"/>
    <property type="match status" value="1"/>
</dbReference>
<dbReference type="InterPro" id="IPR013783">
    <property type="entry name" value="Ig-like_fold"/>
</dbReference>
<dbReference type="InterPro" id="IPR012939">
    <property type="entry name" value="Glyco_hydro_92"/>
</dbReference>
<reference evidence="5" key="1">
    <citation type="submission" date="2022-10" db="EMBL/GenBank/DDBJ databases">
        <title>The WGS of Solirubrobacter ginsenosidimutans DSM 21036.</title>
        <authorList>
            <person name="Jiang Z."/>
        </authorList>
    </citation>
    <scope>NUCLEOTIDE SEQUENCE</scope>
    <source>
        <strain evidence="5">DSM 21036</strain>
    </source>
</reference>
<keyword evidence="2" id="KW-0732">Signal</keyword>
<feature type="domain" description="Glycosyl hydrolase family 92 N-terminal" evidence="4">
    <location>
        <begin position="29"/>
        <end position="300"/>
    </location>
</feature>